<dbReference type="SUPFAM" id="SSF57567">
    <property type="entry name" value="Serine protease inhibitors"/>
    <property type="match status" value="2"/>
</dbReference>
<evidence type="ECO:0000256" key="3">
    <source>
        <dbReference type="ARBA" id="ARBA00023157"/>
    </source>
</evidence>
<comment type="subcellular location">
    <subcellularLocation>
        <location evidence="1">Secreted</location>
    </subcellularLocation>
</comment>
<evidence type="ECO:0000256" key="7">
    <source>
        <dbReference type="SAM" id="MobiDB-lite"/>
    </source>
</evidence>
<feature type="compositionally biased region" description="Low complexity" evidence="7">
    <location>
        <begin position="729"/>
        <end position="740"/>
    </location>
</feature>
<evidence type="ECO:0000313" key="11">
    <source>
        <dbReference type="Proteomes" id="UP000276834"/>
    </source>
</evidence>
<feature type="domain" description="VWFD" evidence="9">
    <location>
        <begin position="1"/>
        <end position="155"/>
    </location>
</feature>
<keyword evidence="3 6" id="KW-1015">Disulfide bond</keyword>
<dbReference type="SMART" id="SM00832">
    <property type="entry name" value="C8"/>
    <property type="match status" value="2"/>
</dbReference>
<comment type="similarity">
    <text evidence="5">Belongs to the otogelin family.</text>
</comment>
<dbReference type="STRING" id="44316.ENSEGOP00005017120"/>
<accession>A0A3L8SSG9</accession>
<evidence type="ECO:0000313" key="10">
    <source>
        <dbReference type="EMBL" id="RLW06275.1"/>
    </source>
</evidence>
<dbReference type="InterPro" id="IPR006207">
    <property type="entry name" value="Cys_knot_C"/>
</dbReference>
<evidence type="ECO:0008006" key="12">
    <source>
        <dbReference type="Google" id="ProtNLM"/>
    </source>
</evidence>
<gene>
    <name evidence="10" type="ORF">DV515_00004542</name>
</gene>
<evidence type="ECO:0000256" key="5">
    <source>
        <dbReference type="ARBA" id="ARBA00061260"/>
    </source>
</evidence>
<feature type="domain" description="CTCK" evidence="8">
    <location>
        <begin position="1637"/>
        <end position="1729"/>
    </location>
</feature>
<dbReference type="InterPro" id="IPR058755">
    <property type="entry name" value="Fn1-VW_OTOGL"/>
</dbReference>
<name>A0A3L8SSG9_CHLGU</name>
<dbReference type="Pfam" id="PF25960">
    <property type="entry name" value="Fn1-VW_OTOGL"/>
    <property type="match status" value="1"/>
</dbReference>
<evidence type="ECO:0000259" key="9">
    <source>
        <dbReference type="PROSITE" id="PS51233"/>
    </source>
</evidence>
<dbReference type="Proteomes" id="UP000276834">
    <property type="component" value="Unassembled WGS sequence"/>
</dbReference>
<keyword evidence="4" id="KW-0325">Glycoprotein</keyword>
<dbReference type="InterPro" id="IPR058753">
    <property type="entry name" value="TIL_OTOGL_Mucin"/>
</dbReference>
<dbReference type="InterPro" id="IPR014853">
    <property type="entry name" value="VWF/SSPO/ZAN-like_Cys-rich_dom"/>
</dbReference>
<dbReference type="PROSITE" id="PS01225">
    <property type="entry name" value="CTCK_2"/>
    <property type="match status" value="1"/>
</dbReference>
<dbReference type="PANTHER" id="PTHR11339:SF225">
    <property type="entry name" value="OTOGELIN-LIKE PROTEIN"/>
    <property type="match status" value="1"/>
</dbReference>
<evidence type="ECO:0000256" key="2">
    <source>
        <dbReference type="ARBA" id="ARBA00022525"/>
    </source>
</evidence>
<feature type="disulfide bond" evidence="6">
    <location>
        <begin position="1658"/>
        <end position="1707"/>
    </location>
</feature>
<dbReference type="OrthoDB" id="8921018at2759"/>
<keyword evidence="11" id="KW-1185">Reference proteome</keyword>
<evidence type="ECO:0000259" key="8">
    <source>
        <dbReference type="PROSITE" id="PS01225"/>
    </source>
</evidence>
<dbReference type="Pfam" id="PF05270">
    <property type="entry name" value="AbfB"/>
    <property type="match status" value="1"/>
</dbReference>
<sequence length="1729" mass="191773">MLQSTDNSNISIIAQNKKCFDNDIVCSKNVFITVGDTEIYFSEPSEKQKTLGAQENKSNYQLWKAGYYTVIHFPEQDITILWDKKTMMHVKVGPRWKRLQFVYEKTSFLFQGKLAGLCGNFDKYTSNDLTTSNNMEVRNAQVFGDSWVLGQCKSPNETLRPCEVHQSKFPYAKKECSILYSDLFAPCRNVIDVTSFIKNCHTDTCNCNLGGDCECLCTSIAAYAHKCCQQGAAIHWRSPLLCAYDCEYYNQGLGEGPYILASFGVHDTIIGANVSSRRIFPLPRTGAHGNVIFSFMITPGLFKDKDLSLSLVSLESAERPNYFLCVHDNETIGLEQWQENASFQRRATFFHHQGLWSPGLSAFELHSKKGFFIILTSSGVKVEKYDGSEEFKHFSSFSIEELSASVPYRRMCEWRYESCANPCFKTCSDPEGIACKFLPLVEGCMPYCPKNMILDEVTLRCVYPEDCIPVTPTKSEIGLKPSLLISHMGPTTEGFPQTLPVFVTSGNKSTLTGVTDKITIKTNTDSRGMDISAQSITDFYSLEASNAATYSTFSLPRKQSSSVSSSEEDGTISAIPAGIITQSTTPMITNTTVNATSSKAPYIYAKMLPSSSASLLVTSGTTTLASMITTKTADSFVANLDFYMASASLPTTIETQKSLFTTAVTQASESTREAPKINIMETTGTTNPLSQMKSTSYVASAVKYTTSFEKTVDISEDGQTSREQKNATKTKTTTPDKSSPPFLPVTALQSLLFSRNTTSAKNISISGVLDVTTSNRSKIPTQKPITPYFSVTEATELQTRATIDLSLSSGGMALPSSSETTAVADKAYLGTMMHTLISTSSECMPRYLEPVDKCSQYVCVNTAWMLYNLSRNCPKDVQKPDCGFRGMPVQVNTDSCCPEWECPCHCSVLSELSVITFDGNNIALCNMASYILVKLPGEIIVAHIEKCPANQSANSIRKLVPPANTSGLCFKKLNVTTHTCQILINRLARKVVVDSVIHPLPFSKEGLSVQDTGAMYVVNTPAGISIKWAHVTGIIDIQYGLHSNTTRKTEGLCGFCNGDPSDDLKMQNMTIITNMEEIETFIKSWEIEKSFDVTTRRPVRNCTEDNCTYCMELLNRSIFIPCHKKVSPQEFCKKMWINSTNFWNYECDALSAYVALCNKHNICIKWRTPDYCSLNCPEGKEYQPCVQPCEAKTCLNKWFYEDSPCSYLREDCVCKNGTILHRTDSDLCIPEEKCTCTDNKGQPRSPGEIWNGSMRGCCMYGCLENGSIIAVEPECSEDPPPLCEREGEVLLHVIEERACCPKKVCECNMSLCDAAIPTCKPNEKLVVGYHPLSCCPQYRCECDPSVCFNASQPDCREDQFIVEAKQEDPCCFSHLCVCESCIEPVPLCSEGEILTVDLNTIHYCCPHYYCVCDEKLCSEPPMICTDDMTPVKEKILGQCCPEWHCECSCENATMLTCKLGEVKKIDSSVSSACGCTHYICEKDDVCIFQEVTVLNPGQSVIQYLDGDLCYTVQCLQEKDQNTGYNAMHFTMMNCSQQCEAHQVYIPSFSHHTCCGTCQNVSCSFHTENGTRIVYEEGSTWTSNCTNYKCVKTAAGAIVLGSSVVCPPFNDTECTKVCTLGKNGGIVQTYNDGCCKTCKKQERICQKMTIRTTIRKNDCISQSPVNVASCDGKCPSATIFNVNIDSHLRFCKCCREIGTRVLTVPLRCSGNGTEIMYVIQEPIDCSCQWN</sequence>
<dbReference type="InterPro" id="IPR036195">
    <property type="entry name" value="AbfB_ABD_sf"/>
</dbReference>
<dbReference type="InterPro" id="IPR050780">
    <property type="entry name" value="Mucin_vWF_Thrombospondin_sf"/>
</dbReference>
<dbReference type="Pfam" id="PF25962">
    <property type="entry name" value="TIL_OTOGL_Mucin"/>
    <property type="match status" value="1"/>
</dbReference>
<evidence type="ECO:0000256" key="6">
    <source>
        <dbReference type="PROSITE-ProRule" id="PRU00039"/>
    </source>
</evidence>
<dbReference type="GO" id="GO:0046556">
    <property type="term" value="F:alpha-L-arabinofuranosidase activity"/>
    <property type="evidence" value="ECO:0007669"/>
    <property type="project" value="InterPro"/>
</dbReference>
<dbReference type="SUPFAM" id="SSF110221">
    <property type="entry name" value="AbfB domain"/>
    <property type="match status" value="1"/>
</dbReference>
<dbReference type="InterPro" id="IPR001846">
    <property type="entry name" value="VWF_type-D"/>
</dbReference>
<dbReference type="Pfam" id="PF00094">
    <property type="entry name" value="VWD"/>
    <property type="match status" value="2"/>
</dbReference>
<dbReference type="GO" id="GO:0046373">
    <property type="term" value="P:L-arabinose metabolic process"/>
    <property type="evidence" value="ECO:0007669"/>
    <property type="project" value="InterPro"/>
</dbReference>
<dbReference type="PANTHER" id="PTHR11339">
    <property type="entry name" value="EXTRACELLULAR MATRIX GLYCOPROTEIN RELATED"/>
    <property type="match status" value="1"/>
</dbReference>
<evidence type="ECO:0000256" key="1">
    <source>
        <dbReference type="ARBA" id="ARBA00004613"/>
    </source>
</evidence>
<dbReference type="Pfam" id="PF08742">
    <property type="entry name" value="C8"/>
    <property type="match status" value="2"/>
</dbReference>
<dbReference type="EMBL" id="QUSF01000009">
    <property type="protein sequence ID" value="RLW06275.1"/>
    <property type="molecule type" value="Genomic_DNA"/>
</dbReference>
<feature type="domain" description="VWFD" evidence="9">
    <location>
        <begin position="904"/>
        <end position="1093"/>
    </location>
</feature>
<dbReference type="Gene3D" id="2.10.25.10">
    <property type="entry name" value="Laminin"/>
    <property type="match status" value="1"/>
</dbReference>
<comment type="caution">
    <text evidence="10">The sequence shown here is derived from an EMBL/GenBank/DDBJ whole genome shotgun (WGS) entry which is preliminary data.</text>
</comment>
<dbReference type="InterPro" id="IPR036084">
    <property type="entry name" value="Ser_inhib-like_sf"/>
</dbReference>
<feature type="region of interest" description="Disordered" evidence="7">
    <location>
        <begin position="712"/>
        <end position="741"/>
    </location>
</feature>
<dbReference type="Gene3D" id="2.80.10.50">
    <property type="match status" value="1"/>
</dbReference>
<organism evidence="10 11">
    <name type="scientific">Chloebia gouldiae</name>
    <name type="common">Gouldian finch</name>
    <name type="synonym">Erythrura gouldiae</name>
    <dbReference type="NCBI Taxonomy" id="44316"/>
    <lineage>
        <taxon>Eukaryota</taxon>
        <taxon>Metazoa</taxon>
        <taxon>Chordata</taxon>
        <taxon>Craniata</taxon>
        <taxon>Vertebrata</taxon>
        <taxon>Euteleostomi</taxon>
        <taxon>Archelosauria</taxon>
        <taxon>Archosauria</taxon>
        <taxon>Dinosauria</taxon>
        <taxon>Saurischia</taxon>
        <taxon>Theropoda</taxon>
        <taxon>Coelurosauria</taxon>
        <taxon>Aves</taxon>
        <taxon>Neognathae</taxon>
        <taxon>Neoaves</taxon>
        <taxon>Telluraves</taxon>
        <taxon>Australaves</taxon>
        <taxon>Passeriformes</taxon>
        <taxon>Passeroidea</taxon>
        <taxon>Passeridae</taxon>
        <taxon>Chloebia</taxon>
    </lineage>
</organism>
<dbReference type="PROSITE" id="PS51233">
    <property type="entry name" value="VWFD"/>
    <property type="match status" value="2"/>
</dbReference>
<dbReference type="SMART" id="SM00041">
    <property type="entry name" value="CT"/>
    <property type="match status" value="1"/>
</dbReference>
<protein>
    <recommendedName>
        <fullName evidence="12">Otogelin-like protein</fullName>
    </recommendedName>
</protein>
<dbReference type="GO" id="GO:0005615">
    <property type="term" value="C:extracellular space"/>
    <property type="evidence" value="ECO:0007669"/>
    <property type="project" value="TreeGrafter"/>
</dbReference>
<dbReference type="CDD" id="cd19941">
    <property type="entry name" value="TIL"/>
    <property type="match status" value="2"/>
</dbReference>
<evidence type="ECO:0000256" key="4">
    <source>
        <dbReference type="ARBA" id="ARBA00023180"/>
    </source>
</evidence>
<keyword evidence="2" id="KW-0964">Secreted</keyword>
<reference evidence="10 11" key="1">
    <citation type="journal article" date="2018" name="Proc. R. Soc. B">
        <title>A non-coding region near Follistatin controls head colour polymorphism in the Gouldian finch.</title>
        <authorList>
            <person name="Toomey M.B."/>
            <person name="Marques C.I."/>
            <person name="Andrade P."/>
            <person name="Araujo P.M."/>
            <person name="Sabatino S."/>
            <person name="Gazda M.A."/>
            <person name="Afonso S."/>
            <person name="Lopes R.J."/>
            <person name="Corbo J.C."/>
            <person name="Carneiro M."/>
        </authorList>
    </citation>
    <scope>NUCLEOTIDE SEQUENCE [LARGE SCALE GENOMIC DNA]</scope>
    <source>
        <strain evidence="10">Red01</strain>
        <tissue evidence="10">Muscle</tissue>
    </source>
</reference>
<dbReference type="GO" id="GO:0031012">
    <property type="term" value="C:extracellular matrix"/>
    <property type="evidence" value="ECO:0007669"/>
    <property type="project" value="TreeGrafter"/>
</dbReference>
<proteinExistence type="inferred from homology"/>
<dbReference type="InterPro" id="IPR007934">
    <property type="entry name" value="AbfB_ABD"/>
</dbReference>
<dbReference type="SMART" id="SM00216">
    <property type="entry name" value="VWD"/>
    <property type="match status" value="1"/>
</dbReference>
<comment type="caution">
    <text evidence="6">Lacks conserved residue(s) required for the propagation of feature annotation.</text>
</comment>